<dbReference type="Proteomes" id="UP000541109">
    <property type="component" value="Unassembled WGS sequence"/>
</dbReference>
<evidence type="ECO:0000256" key="4">
    <source>
        <dbReference type="ARBA" id="ARBA00022628"/>
    </source>
</evidence>
<dbReference type="InterPro" id="IPR006099">
    <property type="entry name" value="MeMalonylCoA_mutase_a/b_cat"/>
</dbReference>
<dbReference type="RefSeq" id="WP_182167912.1">
    <property type="nucleotide sequence ID" value="NZ_JACFXV010000065.1"/>
</dbReference>
<comment type="cofactor">
    <cofactor evidence="1">
        <name>adenosylcob(III)alamin</name>
        <dbReference type="ChEBI" id="CHEBI:18408"/>
    </cofactor>
</comment>
<protein>
    <recommendedName>
        <fullName evidence="3">methylmalonyl-CoA mutase</fullName>
        <ecNumber evidence="3">5.4.99.2</ecNumber>
    </recommendedName>
</protein>
<dbReference type="SUPFAM" id="SSF51703">
    <property type="entry name" value="Cobalamin (vitamin B12)-dependent enzymes"/>
    <property type="match status" value="1"/>
</dbReference>
<dbReference type="GO" id="GO:0031419">
    <property type="term" value="F:cobalamin binding"/>
    <property type="evidence" value="ECO:0007669"/>
    <property type="project" value="InterPro"/>
</dbReference>
<evidence type="ECO:0000313" key="8">
    <source>
        <dbReference type="EMBL" id="MBA5779084.1"/>
    </source>
</evidence>
<dbReference type="PANTHER" id="PTHR48101:SF4">
    <property type="entry name" value="METHYLMALONYL-COA MUTASE, MITOCHONDRIAL"/>
    <property type="match status" value="1"/>
</dbReference>
<dbReference type="GO" id="GO:0004494">
    <property type="term" value="F:methylmalonyl-CoA mutase activity"/>
    <property type="evidence" value="ECO:0007669"/>
    <property type="project" value="TreeGrafter"/>
</dbReference>
<evidence type="ECO:0000256" key="2">
    <source>
        <dbReference type="ARBA" id="ARBA00008465"/>
    </source>
</evidence>
<evidence type="ECO:0000256" key="6">
    <source>
        <dbReference type="ARBA" id="ARBA00023285"/>
    </source>
</evidence>
<feature type="domain" description="Methylmalonyl-CoA mutase alpha/beta chain catalytic" evidence="7">
    <location>
        <begin position="64"/>
        <end position="482"/>
    </location>
</feature>
<evidence type="ECO:0000256" key="1">
    <source>
        <dbReference type="ARBA" id="ARBA00001922"/>
    </source>
</evidence>
<keyword evidence="6" id="KW-0170">Cobalt</keyword>
<dbReference type="InterPro" id="IPR058549">
    <property type="entry name" value="MeMalonylCoA_mutase_a/b_site"/>
</dbReference>
<accession>A0A839AJF2</accession>
<reference evidence="8 9" key="1">
    <citation type="submission" date="2020-07" db="EMBL/GenBank/DDBJ databases">
        <title>Stappia sp., F7233, whole genome shotgun sequencing project.</title>
        <authorList>
            <person name="Jiang S."/>
            <person name="Liu Z.W."/>
            <person name="Du Z.J."/>
        </authorList>
    </citation>
    <scope>NUCLEOTIDE SEQUENCE [LARGE SCALE GENOMIC DNA]</scope>
    <source>
        <strain evidence="8 9">F7233</strain>
    </source>
</reference>
<dbReference type="AlphaFoldDB" id="A0A839AJF2"/>
<dbReference type="Gene3D" id="3.20.20.240">
    <property type="entry name" value="Methylmalonyl-CoA mutase"/>
    <property type="match status" value="1"/>
</dbReference>
<organism evidence="8 9">
    <name type="scientific">Stappia albiluteola</name>
    <dbReference type="NCBI Taxonomy" id="2758565"/>
    <lineage>
        <taxon>Bacteria</taxon>
        <taxon>Pseudomonadati</taxon>
        <taxon>Pseudomonadota</taxon>
        <taxon>Alphaproteobacteria</taxon>
        <taxon>Hyphomicrobiales</taxon>
        <taxon>Stappiaceae</taxon>
        <taxon>Stappia</taxon>
    </lineage>
</organism>
<comment type="similarity">
    <text evidence="2">Belongs to the methylmalonyl-CoA mutase family.</text>
</comment>
<comment type="caution">
    <text evidence="8">The sequence shown here is derived from an EMBL/GenBank/DDBJ whole genome shotgun (WGS) entry which is preliminary data.</text>
</comment>
<dbReference type="PROSITE" id="PS00544">
    <property type="entry name" value="METMALONYL_COA_MUTASE"/>
    <property type="match status" value="1"/>
</dbReference>
<evidence type="ECO:0000256" key="5">
    <source>
        <dbReference type="ARBA" id="ARBA00023235"/>
    </source>
</evidence>
<dbReference type="InterPro" id="IPR016176">
    <property type="entry name" value="Cbl-dep_enz_cat"/>
</dbReference>
<dbReference type="PANTHER" id="PTHR48101">
    <property type="entry name" value="METHYLMALONYL-COA MUTASE, MITOCHONDRIAL-RELATED"/>
    <property type="match status" value="1"/>
</dbReference>
<dbReference type="EMBL" id="JACFXV010000065">
    <property type="protein sequence ID" value="MBA5779084.1"/>
    <property type="molecule type" value="Genomic_DNA"/>
</dbReference>
<dbReference type="EC" id="5.4.99.2" evidence="3"/>
<evidence type="ECO:0000259" key="7">
    <source>
        <dbReference type="Pfam" id="PF01642"/>
    </source>
</evidence>
<keyword evidence="4" id="KW-0846">Cobalamin</keyword>
<keyword evidence="9" id="KW-1185">Reference proteome</keyword>
<dbReference type="GO" id="GO:0005737">
    <property type="term" value="C:cytoplasm"/>
    <property type="evidence" value="ECO:0007669"/>
    <property type="project" value="TreeGrafter"/>
</dbReference>
<dbReference type="Gene3D" id="3.40.50.280">
    <property type="entry name" value="Cobalamin-binding domain"/>
    <property type="match status" value="1"/>
</dbReference>
<dbReference type="Pfam" id="PF01642">
    <property type="entry name" value="MM_CoA_mutase"/>
    <property type="match status" value="1"/>
</dbReference>
<sequence>MAGSEFTLPREFLDFDSGDWMAAVDKALKGAPFDRLRTRTLDGLPIEPLYPRAGNARPQAGRAAGEPWVVMQRIDHPAPKAARELILADLQGGANGIELVFSSSTRARGNGLVADTLDRFSIMLEGIHPELIQVRLDAGYETAAALALFLALVEGRGLDPAKLDIVCSADYVGKLAATGQLRTALSVLQARLGDLAHRSVERGMIIPIVNCDGRHWHDGGASEAQELAFTFATALEYLRALDRAGIDAEVMPRLIGFTLVADADQFATLAKARAARRMWAAILEAAQLPATPMRLHMETSWRMMSRRDPWVNMLRTTIAAFAAGVGGADSVTVLPFTAPLGLPDAFARRIARNTQTILIEEANLHKVADPGAGSGAVEAFTTELCEAAWRLMQEVEAEDGIVSTLMAKTVQQKIATVTAARRAEIAARRHRITGTSAFPDIRERPVEVLAVSPDDLGTAGRRVDLPPPGRGEHQAAVEAALRNGASMADILVSRPVSTGLTTTAIAPHRDSEPFEVLRDAADEAVRRPTVFLATLGALSQFTARATWTKNFFETGGIEAVGGDVYGDLDAALAGWKASGASLVCLCSSDAVYATQGEEAAERFAAGGAAGLYLAGRPKDLMPALAAAGVATFVYEGCDALHVLRTAHQRLGLAPKAA</sequence>
<keyword evidence="5" id="KW-0413">Isomerase</keyword>
<dbReference type="GO" id="GO:0019678">
    <property type="term" value="P:propionate metabolic process, methylmalonyl pathway"/>
    <property type="evidence" value="ECO:0007669"/>
    <property type="project" value="TreeGrafter"/>
</dbReference>
<evidence type="ECO:0000256" key="3">
    <source>
        <dbReference type="ARBA" id="ARBA00012398"/>
    </source>
</evidence>
<evidence type="ECO:0000313" key="9">
    <source>
        <dbReference type="Proteomes" id="UP000541109"/>
    </source>
</evidence>
<gene>
    <name evidence="8" type="ORF">H2509_18295</name>
</gene>
<name>A0A839AJF2_9HYPH</name>
<proteinExistence type="inferred from homology"/>